<dbReference type="Pfam" id="PF21796">
    <property type="entry name" value="Cac1_C"/>
    <property type="match status" value="1"/>
</dbReference>
<feature type="compositionally biased region" description="Low complexity" evidence="5">
    <location>
        <begin position="251"/>
        <end position="261"/>
    </location>
</feature>
<reference evidence="8" key="1">
    <citation type="submission" date="2022-12" db="EMBL/GenBank/DDBJ databases">
        <authorList>
            <person name="Petersen C."/>
        </authorList>
    </citation>
    <scope>NUCLEOTIDE SEQUENCE</scope>
    <source>
        <strain evidence="8">IBT 15544</strain>
    </source>
</reference>
<comment type="caution">
    <text evidence="8">The sequence shown here is derived from an EMBL/GenBank/DDBJ whole genome shotgun (WGS) entry which is preliminary data.</text>
</comment>
<protein>
    <recommendedName>
        <fullName evidence="10">Chromatin assembly factor 1 subunit A</fullName>
    </recommendedName>
</protein>
<dbReference type="PANTHER" id="PTHR15272:SF0">
    <property type="entry name" value="CHROMATIN ASSEMBLY FACTOR 1 SUBUNIT A"/>
    <property type="match status" value="1"/>
</dbReference>
<evidence type="ECO:0008006" key="10">
    <source>
        <dbReference type="Google" id="ProtNLM"/>
    </source>
</evidence>
<dbReference type="RefSeq" id="XP_058304464.1">
    <property type="nucleotide sequence ID" value="XM_058457565.1"/>
</dbReference>
<evidence type="ECO:0000256" key="3">
    <source>
        <dbReference type="ARBA" id="ARBA00023204"/>
    </source>
</evidence>
<feature type="domain" description="Chromatin assembly factor 1 subunit A dimerization" evidence="6">
    <location>
        <begin position="395"/>
        <end position="469"/>
    </location>
</feature>
<comment type="subcellular location">
    <subcellularLocation>
        <location evidence="1">Nucleus</location>
    </subcellularLocation>
</comment>
<feature type="compositionally biased region" description="Acidic residues" evidence="5">
    <location>
        <begin position="437"/>
        <end position="478"/>
    </location>
</feature>
<reference evidence="8" key="2">
    <citation type="journal article" date="2023" name="IMA Fungus">
        <title>Comparative genomic study of the Penicillium genus elucidates a diverse pangenome and 15 lateral gene transfer events.</title>
        <authorList>
            <person name="Petersen C."/>
            <person name="Sorensen T."/>
            <person name="Nielsen M.R."/>
            <person name="Sondergaard T.E."/>
            <person name="Sorensen J.L."/>
            <person name="Fitzpatrick D.A."/>
            <person name="Frisvad J.C."/>
            <person name="Nielsen K.L."/>
        </authorList>
    </citation>
    <scope>NUCLEOTIDE SEQUENCE</scope>
    <source>
        <strain evidence="8">IBT 15544</strain>
    </source>
</reference>
<dbReference type="EMBL" id="JAPQKR010000016">
    <property type="protein sequence ID" value="KAJ5191524.1"/>
    <property type="molecule type" value="Genomic_DNA"/>
</dbReference>
<gene>
    <name evidence="8" type="ORF">N7498_010509</name>
</gene>
<feature type="compositionally biased region" description="Polar residues" evidence="5">
    <location>
        <begin position="86"/>
        <end position="118"/>
    </location>
</feature>
<dbReference type="GO" id="GO:0006281">
    <property type="term" value="P:DNA repair"/>
    <property type="evidence" value="ECO:0007669"/>
    <property type="project" value="UniProtKB-KW"/>
</dbReference>
<evidence type="ECO:0000256" key="2">
    <source>
        <dbReference type="ARBA" id="ARBA00022763"/>
    </source>
</evidence>
<evidence type="ECO:0000313" key="8">
    <source>
        <dbReference type="EMBL" id="KAJ5191524.1"/>
    </source>
</evidence>
<evidence type="ECO:0000256" key="1">
    <source>
        <dbReference type="ARBA" id="ARBA00004123"/>
    </source>
</evidence>
<evidence type="ECO:0000313" key="9">
    <source>
        <dbReference type="Proteomes" id="UP001150904"/>
    </source>
</evidence>
<keyword evidence="3" id="KW-0234">DNA repair</keyword>
<name>A0A9W9J835_9EURO</name>
<dbReference type="PANTHER" id="PTHR15272">
    <property type="entry name" value="CHROMATIN ASSEMBLY FACTOR 1 SUBUNIT A CAF-1 SUBUNIT A"/>
    <property type="match status" value="1"/>
</dbReference>
<evidence type="ECO:0000256" key="5">
    <source>
        <dbReference type="SAM" id="MobiDB-lite"/>
    </source>
</evidence>
<dbReference type="InterPro" id="IPR022043">
    <property type="entry name" value="CAF1A_DD"/>
</dbReference>
<feature type="compositionally biased region" description="Polar residues" evidence="5">
    <location>
        <begin position="268"/>
        <end position="283"/>
    </location>
</feature>
<feature type="compositionally biased region" description="Polar residues" evidence="5">
    <location>
        <begin position="65"/>
        <end position="76"/>
    </location>
</feature>
<dbReference type="Proteomes" id="UP001150904">
    <property type="component" value="Unassembled WGS sequence"/>
</dbReference>
<feature type="region of interest" description="Disordered" evidence="5">
    <location>
        <begin position="566"/>
        <end position="588"/>
    </location>
</feature>
<feature type="domain" description="Chromatin assembly factor 1 subunit Cac1-like C-terminal" evidence="7">
    <location>
        <begin position="588"/>
        <end position="643"/>
    </location>
</feature>
<keyword evidence="2" id="KW-0227">DNA damage</keyword>
<feature type="region of interest" description="Disordered" evidence="5">
    <location>
        <begin position="423"/>
        <end position="478"/>
    </location>
</feature>
<keyword evidence="9" id="KW-1185">Reference proteome</keyword>
<dbReference type="GO" id="GO:0033186">
    <property type="term" value="C:CAF-1 complex"/>
    <property type="evidence" value="ECO:0007669"/>
    <property type="project" value="TreeGrafter"/>
</dbReference>
<proteinExistence type="predicted"/>
<evidence type="ECO:0000256" key="4">
    <source>
        <dbReference type="ARBA" id="ARBA00023242"/>
    </source>
</evidence>
<dbReference type="GeneID" id="83184866"/>
<sequence length="644" mass="71936">MDTEMSLSPMPAAQSVPASPSPGPRKRSIHEVDGAGNPPPSPKRSFPDTSKGNQENHDPSLSVPIKQSASPSSRHSFTLEVPIMNNDKSIASATVTPTVGVSTESNPAQQIGSGSPTKSGPIATPVAKKRKLSPTSQQAKQQEKEEKERQKAEEKHKKEEEKRLKEEEKKKRDAAKEEEKRLKEEEKKKREAEKEEEKKQREEKKKAKEEEKAAREAAKEEEKRRKEEEKQKKEKAQPKLNSFFAKPRLPSAPTGAAPASPRKAASTAVDNSTEASQDTQSDYQKAFPEFFLQSHTVVAPPHRFERDSEALQHVRQKIDGYMHPDNTSSQPIPFKPSEVFNIIPFSRRRGRNNRPVKEVLQKIQLASELSSQPGVKQDPARVQNLHNLLRKITIKSLKFGEDVRPPYQGTYTRTVPEPSVKKLCRNPYHRGLPDTNYDYDSEAEWEEPEEGEDLNSEDEDEMSDDGEDDMDGFLDDEDDALAGGKRRLIVGELEPVSSGIRWASDGVDPGLKSYRIETLLDAVKFPINPFSTAYWQKPRAEPAAPKGRVAMNGLEAFRVNPTTNAPAVSSALAPPTSKAKKPFPPESLDEFKQAVDGSDLSKIGLVEILKKKFPKVSKETLKATLDQVAVRVGQKEVDKKWVCR</sequence>
<feature type="compositionally biased region" description="Basic and acidic residues" evidence="5">
    <location>
        <begin position="141"/>
        <end position="237"/>
    </location>
</feature>
<dbReference type="OrthoDB" id="79480at2759"/>
<feature type="compositionally biased region" description="Low complexity" evidence="5">
    <location>
        <begin position="8"/>
        <end position="18"/>
    </location>
</feature>
<dbReference type="AlphaFoldDB" id="A0A9W9J835"/>
<dbReference type="GO" id="GO:0005634">
    <property type="term" value="C:nucleus"/>
    <property type="evidence" value="ECO:0007669"/>
    <property type="project" value="UniProtKB-SubCell"/>
</dbReference>
<dbReference type="Pfam" id="PF12253">
    <property type="entry name" value="CAF1A_dimeriz"/>
    <property type="match status" value="1"/>
</dbReference>
<evidence type="ECO:0000259" key="6">
    <source>
        <dbReference type="Pfam" id="PF12253"/>
    </source>
</evidence>
<accession>A0A9W9J835</accession>
<dbReference type="GO" id="GO:0006334">
    <property type="term" value="P:nucleosome assembly"/>
    <property type="evidence" value="ECO:0007669"/>
    <property type="project" value="TreeGrafter"/>
</dbReference>
<organism evidence="8 9">
    <name type="scientific">Penicillium cinerascens</name>
    <dbReference type="NCBI Taxonomy" id="70096"/>
    <lineage>
        <taxon>Eukaryota</taxon>
        <taxon>Fungi</taxon>
        <taxon>Dikarya</taxon>
        <taxon>Ascomycota</taxon>
        <taxon>Pezizomycotina</taxon>
        <taxon>Eurotiomycetes</taxon>
        <taxon>Eurotiomycetidae</taxon>
        <taxon>Eurotiales</taxon>
        <taxon>Aspergillaceae</taxon>
        <taxon>Penicillium</taxon>
    </lineage>
</organism>
<feature type="region of interest" description="Disordered" evidence="5">
    <location>
        <begin position="1"/>
        <end position="284"/>
    </location>
</feature>
<evidence type="ECO:0000259" key="7">
    <source>
        <dbReference type="Pfam" id="PF21796"/>
    </source>
</evidence>
<keyword evidence="4" id="KW-0539">Nucleus</keyword>
<dbReference type="InterPro" id="IPR048800">
    <property type="entry name" value="Cac1-like_C"/>
</dbReference>